<accession>A0A5B8IWB5</accession>
<dbReference type="AlphaFoldDB" id="A0A5B8IWB5"/>
<evidence type="ECO:0000259" key="1">
    <source>
        <dbReference type="SMART" id="SM00905"/>
    </source>
</evidence>
<dbReference type="Gene3D" id="3.30.1130.10">
    <property type="match status" value="1"/>
</dbReference>
<proteinExistence type="predicted"/>
<feature type="domain" description="Dihydroneopterin aldolase/epimerase" evidence="1">
    <location>
        <begin position="26"/>
        <end position="135"/>
    </location>
</feature>
<keyword evidence="3" id="KW-1185">Reference proteome</keyword>
<dbReference type="Proteomes" id="UP000318483">
    <property type="component" value="Chromosome"/>
</dbReference>
<dbReference type="Pfam" id="PF02152">
    <property type="entry name" value="FolB"/>
    <property type="match status" value="1"/>
</dbReference>
<dbReference type="EMBL" id="CP042261">
    <property type="protein sequence ID" value="QDY69121.1"/>
    <property type="molecule type" value="Genomic_DNA"/>
</dbReference>
<dbReference type="InterPro" id="IPR006157">
    <property type="entry name" value="FolB_dom"/>
</dbReference>
<dbReference type="GO" id="GO:0004150">
    <property type="term" value="F:dihydroneopterin aldolase activity"/>
    <property type="evidence" value="ECO:0007669"/>
    <property type="project" value="InterPro"/>
</dbReference>
<reference evidence="2 3" key="1">
    <citation type="submission" date="2019-07" db="EMBL/GenBank/DDBJ databases">
        <title>Litoreibacter alkalisoli sp. nov., isolated from saline-alkaline soil.</title>
        <authorList>
            <person name="Wang S."/>
            <person name="Xu L."/>
            <person name="Xing Y.-T."/>
            <person name="Sun J.-Q."/>
        </authorList>
    </citation>
    <scope>NUCLEOTIDE SEQUENCE [LARGE SCALE GENOMIC DNA]</scope>
    <source>
        <strain evidence="2 3">LN3S51</strain>
    </source>
</reference>
<protein>
    <submittedName>
        <fullName evidence="2">Dihydroneopterin aldolase</fullName>
    </submittedName>
</protein>
<dbReference type="SUPFAM" id="SSF55620">
    <property type="entry name" value="Tetrahydrobiopterin biosynthesis enzymes-like"/>
    <property type="match status" value="1"/>
</dbReference>
<dbReference type="SMART" id="SM00905">
    <property type="entry name" value="FolB"/>
    <property type="match status" value="1"/>
</dbReference>
<dbReference type="RefSeq" id="WP_146364430.1">
    <property type="nucleotide sequence ID" value="NZ_CP042261.1"/>
</dbReference>
<dbReference type="GO" id="GO:0006760">
    <property type="term" value="P:folic acid-containing compound metabolic process"/>
    <property type="evidence" value="ECO:0007669"/>
    <property type="project" value="InterPro"/>
</dbReference>
<name>A0A5B8IWB5_9RHOB</name>
<dbReference type="InterPro" id="IPR043133">
    <property type="entry name" value="GTP-CH-I_C/QueF"/>
</dbReference>
<evidence type="ECO:0000313" key="3">
    <source>
        <dbReference type="Proteomes" id="UP000318483"/>
    </source>
</evidence>
<dbReference type="OrthoDB" id="7678026at2"/>
<sequence length="293" mass="32052">MTQSASEFGAFPARAGSVGAQTPDMISLRDHTLEIEIGAFQQERGRSQRVRFNIAVELVPFPGQRREDDVDSILSYDVLAQAIEDEIAGARVDLLETLAEGIAARILTHAAADCVCIRIEKLDRLSGALGVEMVRDRKTSRHLGASDSQPVPIIVFVSAEALDADLSDRIDALMKEGPAVLCVDALHTAAPQADHPRAQWRIDLLALEQCAWKLAAQDERCVVVASRTELDWDIRQGRLAVWAPSKLVLDAREDAPELGSSAEMLAHWLATRLGASEMRRWTATGETRVKVDG</sequence>
<dbReference type="KEGG" id="lit:FPZ52_05385"/>
<gene>
    <name evidence="2" type="ORF">FPZ52_05385</name>
</gene>
<organism evidence="2 3">
    <name type="scientific">Qingshengfaniella alkalisoli</name>
    <dbReference type="NCBI Taxonomy" id="2599296"/>
    <lineage>
        <taxon>Bacteria</taxon>
        <taxon>Pseudomonadati</taxon>
        <taxon>Pseudomonadota</taxon>
        <taxon>Alphaproteobacteria</taxon>
        <taxon>Rhodobacterales</taxon>
        <taxon>Paracoccaceae</taxon>
        <taxon>Qingshengfaniella</taxon>
    </lineage>
</organism>
<evidence type="ECO:0000313" key="2">
    <source>
        <dbReference type="EMBL" id="QDY69121.1"/>
    </source>
</evidence>